<reference evidence="1" key="1">
    <citation type="submission" date="2020-03" db="EMBL/GenBank/DDBJ databases">
        <title>The deep terrestrial virosphere.</title>
        <authorList>
            <person name="Holmfeldt K."/>
            <person name="Nilsson E."/>
            <person name="Simone D."/>
            <person name="Lopez-Fernandez M."/>
            <person name="Wu X."/>
            <person name="de Brujin I."/>
            <person name="Lundin D."/>
            <person name="Andersson A."/>
            <person name="Bertilsson S."/>
            <person name="Dopson M."/>
        </authorList>
    </citation>
    <scope>NUCLEOTIDE SEQUENCE</scope>
    <source>
        <strain evidence="1">TM448B02595</strain>
    </source>
</reference>
<organism evidence="1">
    <name type="scientific">viral metagenome</name>
    <dbReference type="NCBI Taxonomy" id="1070528"/>
    <lineage>
        <taxon>unclassified sequences</taxon>
        <taxon>metagenomes</taxon>
        <taxon>organismal metagenomes</taxon>
    </lineage>
</organism>
<sequence length="64" mass="7735">MESPVINVPDIFSNGLYNEYVDELRKVMKFPDLDLAKKIRERGVIEDLFPGFWKWILRLRYCRT</sequence>
<dbReference type="EMBL" id="MT144929">
    <property type="protein sequence ID" value="QJI01517.1"/>
    <property type="molecule type" value="Genomic_DNA"/>
</dbReference>
<accession>A0A6M3XUK6</accession>
<protein>
    <submittedName>
        <fullName evidence="1">Uncharacterized protein</fullName>
    </submittedName>
</protein>
<evidence type="ECO:0000313" key="1">
    <source>
        <dbReference type="EMBL" id="QJI01517.1"/>
    </source>
</evidence>
<name>A0A6M3XUK6_9ZZZZ</name>
<dbReference type="AlphaFoldDB" id="A0A6M3XUK6"/>
<proteinExistence type="predicted"/>
<gene>
    <name evidence="1" type="ORF">TM448B02595_0010</name>
</gene>